<name>A0ABR8GRV7_9CYAN</name>
<dbReference type="RefSeq" id="WP_029633288.1">
    <property type="nucleotide sequence ID" value="NZ_JACJTA010000034.1"/>
</dbReference>
<keyword evidence="2" id="KW-1185">Reference proteome</keyword>
<protein>
    <submittedName>
        <fullName evidence="1">Uncharacterized protein</fullName>
    </submittedName>
</protein>
<reference evidence="1 2" key="1">
    <citation type="journal article" date="2020" name="ISME J.">
        <title>Comparative genomics reveals insights into cyanobacterial evolution and habitat adaptation.</title>
        <authorList>
            <person name="Chen M.Y."/>
            <person name="Teng W.K."/>
            <person name="Zhao L."/>
            <person name="Hu C.X."/>
            <person name="Zhou Y.K."/>
            <person name="Han B.P."/>
            <person name="Song L.R."/>
            <person name="Shu W.S."/>
        </authorList>
    </citation>
    <scope>NUCLEOTIDE SEQUENCE [LARGE SCALE GENOMIC DNA]</scope>
    <source>
        <strain evidence="1 2">FACHB-248</strain>
    </source>
</reference>
<gene>
    <name evidence="1" type="ORF">H6G81_16560</name>
</gene>
<dbReference type="EMBL" id="JACJTA010000034">
    <property type="protein sequence ID" value="MBD2606093.1"/>
    <property type="molecule type" value="Genomic_DNA"/>
</dbReference>
<dbReference type="Proteomes" id="UP000660380">
    <property type="component" value="Unassembled WGS sequence"/>
</dbReference>
<comment type="caution">
    <text evidence="1">The sequence shown here is derived from an EMBL/GenBank/DDBJ whole genome shotgun (WGS) entry which is preliminary data.</text>
</comment>
<evidence type="ECO:0000313" key="2">
    <source>
        <dbReference type="Proteomes" id="UP000660380"/>
    </source>
</evidence>
<evidence type="ECO:0000313" key="1">
    <source>
        <dbReference type="EMBL" id="MBD2606093.1"/>
    </source>
</evidence>
<accession>A0ABR8GRV7</accession>
<organism evidence="1 2">
    <name type="scientific">Scytonema hofmannii FACHB-248</name>
    <dbReference type="NCBI Taxonomy" id="1842502"/>
    <lineage>
        <taxon>Bacteria</taxon>
        <taxon>Bacillati</taxon>
        <taxon>Cyanobacteriota</taxon>
        <taxon>Cyanophyceae</taxon>
        <taxon>Nostocales</taxon>
        <taxon>Scytonemataceae</taxon>
        <taxon>Scytonema</taxon>
    </lineage>
</organism>
<proteinExistence type="predicted"/>
<sequence>MTIITLQLSPELKRKLQESIARHDPQSIRELLAEAFAPTVEAFLEQTPTQLNDKQCEDEQKLEESIDRLLDEFASHVNSIPTLSDYAVSREGIYEEHS</sequence>